<dbReference type="EMBL" id="CAJZBQ010000015">
    <property type="protein sequence ID" value="CAG9316416.1"/>
    <property type="molecule type" value="Genomic_DNA"/>
</dbReference>
<name>A0AAU9IRP4_9CILI</name>
<keyword evidence="3" id="KW-1185">Reference proteome</keyword>
<feature type="coiled-coil region" evidence="1">
    <location>
        <begin position="872"/>
        <end position="899"/>
    </location>
</feature>
<dbReference type="Proteomes" id="UP001162131">
    <property type="component" value="Unassembled WGS sequence"/>
</dbReference>
<dbReference type="AlphaFoldDB" id="A0AAU9IRP4"/>
<gene>
    <name evidence="2" type="ORF">BSTOLATCC_MIC15846</name>
</gene>
<feature type="coiled-coil region" evidence="1">
    <location>
        <begin position="37"/>
        <end position="64"/>
    </location>
</feature>
<accession>A0AAU9IRP4</accession>
<comment type="caution">
    <text evidence="2">The sequence shown here is derived from an EMBL/GenBank/DDBJ whole genome shotgun (WGS) entry which is preliminary data.</text>
</comment>
<evidence type="ECO:0000256" key="1">
    <source>
        <dbReference type="SAM" id="Coils"/>
    </source>
</evidence>
<sequence length="908" mass="108461">MYGKLKEASPSRNKNLRQDEAAVIKAIQKHILTVLANEEIAAKLENLEIRLKLHLELIEKKRLESYQEMSIKKFLELISLNWPETLKSQIKDCLSQKIKEIILKNKAKDINVAIIDCLNAQQSHISRIRTQCEIMNERCKANWQKRLKEQSPIVQAKAKIMKNVSNKHAKKSNSVKRLRFELPEQLEDVRDIEIKLQDSIKENKILKEKLLEFQRKNIENVQIAEDEFKKLKSELFLSRNKQKELEDIIDFQQRELELIKESIEDSKIENMSYKTICEDLNKKAEKFRNLKLLHRFFMLFSSRCRFLKNVSIFKSFIEIKREKETCKVALSGWKWIHKFERMLSYGKQKKSRKIVRNLFRNWRRYTDISLIIKGAGIKRSQDLQQKTINAWKIYSEKRYVSNEKKIKAETANQFRLKWNLFEKWKKAHDHAEFDKKSDKVDDIEKIYCNKLCKKSLLGLRVWYYDIRLPEIMQKMKTNSFYERNLIKKSFKGMKLLCWNKSHYNSILYQMKAKNSSKITKVYFSAWKKSIKEEKLKKNLWLLLKQHIQKKFLNKWLFEYSKKQKLNSLKITSHQRYSNSIARRYFNIWRTYLQKLQTIRILNKYILNKKNRNLMRTVFFEWIKKKMSSSLQDVSRLKKELEDSASINQSQLELKTSKFLKNINEKDKHIQLIQAQLSKMKEKYHSESKELFELKLKINELDKSYQTKINEIAVANEEIVNNLEKKIRKYELQIKHLSSQVEKLEYENSYCIGQNRNLKEEVNKLKTIKTQLELEIQLLHQENESKIILSPIRESFSKGFETGGFDSKFIQSPNNSNIKPRQIFSLPVSYTSSPQGEIEEELTFRPARNKSSIEKELEERIQSLKSLTSERNHQKSSVTYQELTNRIMNLEEKINLSAEKLKAKNTLLL</sequence>
<proteinExistence type="predicted"/>
<feature type="coiled-coil region" evidence="1">
    <location>
        <begin position="242"/>
        <end position="269"/>
    </location>
</feature>
<feature type="coiled-coil region" evidence="1">
    <location>
        <begin position="662"/>
        <end position="781"/>
    </location>
</feature>
<reference evidence="2" key="1">
    <citation type="submission" date="2021-09" db="EMBL/GenBank/DDBJ databases">
        <authorList>
            <consortium name="AG Swart"/>
            <person name="Singh M."/>
            <person name="Singh A."/>
            <person name="Seah K."/>
            <person name="Emmerich C."/>
        </authorList>
    </citation>
    <scope>NUCLEOTIDE SEQUENCE</scope>
    <source>
        <strain evidence="2">ATCC30299</strain>
    </source>
</reference>
<organism evidence="2 3">
    <name type="scientific">Blepharisma stoltei</name>
    <dbReference type="NCBI Taxonomy" id="1481888"/>
    <lineage>
        <taxon>Eukaryota</taxon>
        <taxon>Sar</taxon>
        <taxon>Alveolata</taxon>
        <taxon>Ciliophora</taxon>
        <taxon>Postciliodesmatophora</taxon>
        <taxon>Heterotrichea</taxon>
        <taxon>Heterotrichida</taxon>
        <taxon>Blepharismidae</taxon>
        <taxon>Blepharisma</taxon>
    </lineage>
</organism>
<protein>
    <submittedName>
        <fullName evidence="2">Uncharacterized protein</fullName>
    </submittedName>
</protein>
<evidence type="ECO:0000313" key="2">
    <source>
        <dbReference type="EMBL" id="CAG9316416.1"/>
    </source>
</evidence>
<feature type="coiled-coil region" evidence="1">
    <location>
        <begin position="189"/>
        <end position="216"/>
    </location>
</feature>
<evidence type="ECO:0000313" key="3">
    <source>
        <dbReference type="Proteomes" id="UP001162131"/>
    </source>
</evidence>
<keyword evidence="1" id="KW-0175">Coiled coil</keyword>